<gene>
    <name evidence="5" type="ORF">BJ878DRAFT_157723</name>
</gene>
<dbReference type="GO" id="GO:0044550">
    <property type="term" value="P:secondary metabolite biosynthetic process"/>
    <property type="evidence" value="ECO:0007669"/>
    <property type="project" value="TreeGrafter"/>
</dbReference>
<protein>
    <submittedName>
        <fullName evidence="5">Uncharacterized protein</fullName>
    </submittedName>
</protein>
<keyword evidence="1" id="KW-0596">Phosphopantetheine</keyword>
<dbReference type="PANTHER" id="PTHR45527">
    <property type="entry name" value="NONRIBOSOMAL PEPTIDE SYNTHETASE"/>
    <property type="match status" value="1"/>
</dbReference>
<comment type="similarity">
    <text evidence="4">Belongs to the NRP synthetase family.</text>
</comment>
<keyword evidence="6" id="KW-1185">Reference proteome</keyword>
<keyword evidence="2" id="KW-0597">Phosphoprotein</keyword>
<evidence type="ECO:0000256" key="1">
    <source>
        <dbReference type="ARBA" id="ARBA00022450"/>
    </source>
</evidence>
<dbReference type="Proteomes" id="UP000887226">
    <property type="component" value="Unassembled WGS sequence"/>
</dbReference>
<reference evidence="5" key="1">
    <citation type="journal article" date="2021" name="IMA Fungus">
        <title>Genomic characterization of three marine fungi, including Emericellopsis atlantica sp. nov. with signatures of a generalist lifestyle and marine biomass degradation.</title>
        <authorList>
            <person name="Hagestad O.C."/>
            <person name="Hou L."/>
            <person name="Andersen J.H."/>
            <person name="Hansen E.H."/>
            <person name="Altermark B."/>
            <person name="Li C."/>
            <person name="Kuhnert E."/>
            <person name="Cox R.J."/>
            <person name="Crous P.W."/>
            <person name="Spatafora J.W."/>
            <person name="Lail K."/>
            <person name="Amirebrahimi M."/>
            <person name="Lipzen A."/>
            <person name="Pangilinan J."/>
            <person name="Andreopoulos W."/>
            <person name="Hayes R.D."/>
            <person name="Ng V."/>
            <person name="Grigoriev I.V."/>
            <person name="Jackson S.A."/>
            <person name="Sutton T.D.S."/>
            <person name="Dobson A.D.W."/>
            <person name="Rama T."/>
        </authorList>
    </citation>
    <scope>NUCLEOTIDE SEQUENCE</scope>
    <source>
        <strain evidence="5">TRa3180A</strain>
    </source>
</reference>
<dbReference type="GO" id="GO:0005737">
    <property type="term" value="C:cytoplasm"/>
    <property type="evidence" value="ECO:0007669"/>
    <property type="project" value="TreeGrafter"/>
</dbReference>
<dbReference type="SUPFAM" id="SSF52777">
    <property type="entry name" value="CoA-dependent acyltransferases"/>
    <property type="match status" value="1"/>
</dbReference>
<accession>A0A9P7Z085</accession>
<evidence type="ECO:0000256" key="2">
    <source>
        <dbReference type="ARBA" id="ARBA00022553"/>
    </source>
</evidence>
<sequence length="251" mass="27053">MFPTFAVITHGRSTIPSVMHGQRTLCGKLYALSTSTIGFHPDYHIRGEPDSGNNTLSTIIQAACALVLSRKGNSDFITFRKTGAGRHFAVDGIENMVTPALTSFPVQIVLPDTQTTALRSFLQAVQTQHPAKTQHENLGIKDSACSIPNGEELSNFSPPYLIVQAANVSHEKLPGLTPVDVPWNGSQTPFSICCIIKDHGIKVNTSFNTNVISVDDVKSLVDNLGRLLADIVAALYRGGEDLLADVLGETR</sequence>
<evidence type="ECO:0000313" key="5">
    <source>
        <dbReference type="EMBL" id="KAG9242687.1"/>
    </source>
</evidence>
<name>A0A9P7Z085_9HELO</name>
<organism evidence="5 6">
    <name type="scientific">Calycina marina</name>
    <dbReference type="NCBI Taxonomy" id="1763456"/>
    <lineage>
        <taxon>Eukaryota</taxon>
        <taxon>Fungi</taxon>
        <taxon>Dikarya</taxon>
        <taxon>Ascomycota</taxon>
        <taxon>Pezizomycotina</taxon>
        <taxon>Leotiomycetes</taxon>
        <taxon>Helotiales</taxon>
        <taxon>Pezizellaceae</taxon>
        <taxon>Calycina</taxon>
    </lineage>
</organism>
<evidence type="ECO:0000313" key="6">
    <source>
        <dbReference type="Proteomes" id="UP000887226"/>
    </source>
</evidence>
<dbReference type="GO" id="GO:0016874">
    <property type="term" value="F:ligase activity"/>
    <property type="evidence" value="ECO:0007669"/>
    <property type="project" value="UniProtKB-KW"/>
</dbReference>
<proteinExistence type="inferred from homology"/>
<dbReference type="EMBL" id="MU254047">
    <property type="protein sequence ID" value="KAG9242687.1"/>
    <property type="molecule type" value="Genomic_DNA"/>
</dbReference>
<dbReference type="PANTHER" id="PTHR45527:SF11">
    <property type="entry name" value="NONRIBOSOMAL PEPTIDE SYNTHETASE 5"/>
    <property type="match status" value="1"/>
</dbReference>
<dbReference type="GO" id="GO:0031177">
    <property type="term" value="F:phosphopantetheine binding"/>
    <property type="evidence" value="ECO:0007669"/>
    <property type="project" value="TreeGrafter"/>
</dbReference>
<evidence type="ECO:0000256" key="4">
    <source>
        <dbReference type="ARBA" id="ARBA00029454"/>
    </source>
</evidence>
<keyword evidence="3" id="KW-0436">Ligase</keyword>
<evidence type="ECO:0000256" key="3">
    <source>
        <dbReference type="ARBA" id="ARBA00022598"/>
    </source>
</evidence>
<dbReference type="AlphaFoldDB" id="A0A9P7Z085"/>
<comment type="caution">
    <text evidence="5">The sequence shown here is derived from an EMBL/GenBank/DDBJ whole genome shotgun (WGS) entry which is preliminary data.</text>
</comment>
<dbReference type="Gene3D" id="3.30.559.30">
    <property type="entry name" value="Nonribosomal peptide synthetase, condensation domain"/>
    <property type="match status" value="1"/>
</dbReference>
<dbReference type="GO" id="GO:0043041">
    <property type="term" value="P:amino acid activation for nonribosomal peptide biosynthetic process"/>
    <property type="evidence" value="ECO:0007669"/>
    <property type="project" value="TreeGrafter"/>
</dbReference>